<evidence type="ECO:0000313" key="1">
    <source>
        <dbReference type="EMBL" id="GCB85867.1"/>
    </source>
</evidence>
<protein>
    <submittedName>
        <fullName evidence="1">Uncharacterized protein</fullName>
    </submittedName>
</protein>
<dbReference type="Gene3D" id="3.40.50.410">
    <property type="entry name" value="von Willebrand factor, type A domain"/>
    <property type="match status" value="1"/>
</dbReference>
<accession>A0A401QKC1</accession>
<dbReference type="STRING" id="75743.A0A401QKC1"/>
<dbReference type="Proteomes" id="UP000288216">
    <property type="component" value="Unassembled WGS sequence"/>
</dbReference>
<sequence>IHMYAVGVGDADITELRSIVTDGDSKNIVYAESFDSLTQFEGALADVICIAASKPDVSDSLS</sequence>
<dbReference type="EMBL" id="BFAA01211510">
    <property type="protein sequence ID" value="GCB85867.1"/>
    <property type="molecule type" value="Genomic_DNA"/>
</dbReference>
<dbReference type="AlphaFoldDB" id="A0A401QKC1"/>
<organism evidence="1 2">
    <name type="scientific">Scyliorhinus torazame</name>
    <name type="common">Cloudy catshark</name>
    <name type="synonym">Catulus torazame</name>
    <dbReference type="NCBI Taxonomy" id="75743"/>
    <lineage>
        <taxon>Eukaryota</taxon>
        <taxon>Metazoa</taxon>
        <taxon>Chordata</taxon>
        <taxon>Craniata</taxon>
        <taxon>Vertebrata</taxon>
        <taxon>Chondrichthyes</taxon>
        <taxon>Elasmobranchii</taxon>
        <taxon>Galeomorphii</taxon>
        <taxon>Galeoidea</taxon>
        <taxon>Carcharhiniformes</taxon>
        <taxon>Scyliorhinidae</taxon>
        <taxon>Scyliorhinus</taxon>
    </lineage>
</organism>
<keyword evidence="2" id="KW-1185">Reference proteome</keyword>
<reference evidence="1 2" key="1">
    <citation type="journal article" date="2018" name="Nat. Ecol. Evol.">
        <title>Shark genomes provide insights into elasmobranch evolution and the origin of vertebrates.</title>
        <authorList>
            <person name="Hara Y"/>
            <person name="Yamaguchi K"/>
            <person name="Onimaru K"/>
            <person name="Kadota M"/>
            <person name="Koyanagi M"/>
            <person name="Keeley SD"/>
            <person name="Tatsumi K"/>
            <person name="Tanaka K"/>
            <person name="Motone F"/>
            <person name="Kageyama Y"/>
            <person name="Nozu R"/>
            <person name="Adachi N"/>
            <person name="Nishimura O"/>
            <person name="Nakagawa R"/>
            <person name="Tanegashima C"/>
            <person name="Kiyatake I"/>
            <person name="Matsumoto R"/>
            <person name="Murakumo K"/>
            <person name="Nishida K"/>
            <person name="Terakita A"/>
            <person name="Kuratani S"/>
            <person name="Sato K"/>
            <person name="Hyodo S Kuraku.S."/>
        </authorList>
    </citation>
    <scope>NUCLEOTIDE SEQUENCE [LARGE SCALE GENOMIC DNA]</scope>
</reference>
<dbReference type="SUPFAM" id="SSF53300">
    <property type="entry name" value="vWA-like"/>
    <property type="match status" value="1"/>
</dbReference>
<comment type="caution">
    <text evidence="1">The sequence shown here is derived from an EMBL/GenBank/DDBJ whole genome shotgun (WGS) entry which is preliminary data.</text>
</comment>
<dbReference type="InterPro" id="IPR036465">
    <property type="entry name" value="vWFA_dom_sf"/>
</dbReference>
<proteinExistence type="predicted"/>
<name>A0A401QKC1_SCYTO</name>
<feature type="non-terminal residue" evidence="1">
    <location>
        <position position="1"/>
    </location>
</feature>
<gene>
    <name evidence="1" type="ORF">scyTo_0026537</name>
</gene>
<evidence type="ECO:0000313" key="2">
    <source>
        <dbReference type="Proteomes" id="UP000288216"/>
    </source>
</evidence>